<reference evidence="1 2" key="1">
    <citation type="submission" date="2020-03" db="EMBL/GenBank/DDBJ databases">
        <title>Above-ground endophytic microbial communities from plants in different locations in the United States.</title>
        <authorList>
            <person name="Frank C."/>
        </authorList>
    </citation>
    <scope>NUCLEOTIDE SEQUENCE [LARGE SCALE GENOMIC DNA]</scope>
    <source>
        <strain evidence="1 2">WW7</strain>
    </source>
</reference>
<evidence type="ECO:0000313" key="2">
    <source>
        <dbReference type="Proteomes" id="UP001318300"/>
    </source>
</evidence>
<accession>A0ABX0T8B2</accession>
<evidence type="ECO:0000313" key="1">
    <source>
        <dbReference type="EMBL" id="NII41138.1"/>
    </source>
</evidence>
<name>A0ABX0T8B2_9MICO</name>
<dbReference type="InterPro" id="IPR011335">
    <property type="entry name" value="Restrct_endonuc-II-like"/>
</dbReference>
<dbReference type="Gene3D" id="3.40.960.10">
    <property type="entry name" value="VSR Endonuclease"/>
    <property type="match status" value="1"/>
</dbReference>
<dbReference type="SUPFAM" id="SSF52980">
    <property type="entry name" value="Restriction endonuclease-like"/>
    <property type="match status" value="1"/>
</dbReference>
<organism evidence="1 2">
    <name type="scientific">Curtobacterium salicis</name>
    <dbReference type="NCBI Taxonomy" id="1779862"/>
    <lineage>
        <taxon>Bacteria</taxon>
        <taxon>Bacillati</taxon>
        <taxon>Actinomycetota</taxon>
        <taxon>Actinomycetes</taxon>
        <taxon>Micrococcales</taxon>
        <taxon>Microbacteriaceae</taxon>
        <taxon>Curtobacterium</taxon>
    </lineage>
</organism>
<gene>
    <name evidence="1" type="ORF">E9228_001785</name>
</gene>
<protein>
    <recommendedName>
        <fullName evidence="3">DUF559 domain-containing protein</fullName>
    </recommendedName>
</protein>
<comment type="caution">
    <text evidence="1">The sequence shown here is derived from an EMBL/GenBank/DDBJ whole genome shotgun (WGS) entry which is preliminary data.</text>
</comment>
<sequence>MTLEDLVVIGDYFVGPSGLATVDDLADAVPSGGRNARRAREALELIRSGVESPMESRMRLRLVHAGFPEPAVNVDVFASNGTFLGRVDLAWPELRIAFEYDGDHHRDPGTFRHDQRRSTAFNVEGWMVVHATALDAARPALVFERLRQAFEQRRMESRAARHEGARLTA</sequence>
<dbReference type="Proteomes" id="UP001318300">
    <property type="component" value="Unassembled WGS sequence"/>
</dbReference>
<evidence type="ECO:0008006" key="3">
    <source>
        <dbReference type="Google" id="ProtNLM"/>
    </source>
</evidence>
<dbReference type="RefSeq" id="WP_166780240.1">
    <property type="nucleotide sequence ID" value="NZ_JAAOYO010000003.1"/>
</dbReference>
<proteinExistence type="predicted"/>
<keyword evidence="2" id="KW-1185">Reference proteome</keyword>
<dbReference type="EMBL" id="JAAOYO010000003">
    <property type="protein sequence ID" value="NII41138.1"/>
    <property type="molecule type" value="Genomic_DNA"/>
</dbReference>